<gene>
    <name evidence="2" type="ORF">M422DRAFT_48069</name>
</gene>
<keyword evidence="3" id="KW-1185">Reference proteome</keyword>
<protein>
    <submittedName>
        <fullName evidence="2">Uncharacterized protein</fullName>
    </submittedName>
</protein>
<evidence type="ECO:0000256" key="1">
    <source>
        <dbReference type="SAM" id="MobiDB-lite"/>
    </source>
</evidence>
<feature type="region of interest" description="Disordered" evidence="1">
    <location>
        <begin position="58"/>
        <end position="94"/>
    </location>
</feature>
<dbReference type="AlphaFoldDB" id="A0A0C9VVV2"/>
<sequence>MFSDYPMPRKRLSRFRPLILPFLSIPYSPELLNLLNNAGENDEGELGRPIGRHAVGPNTPTASAASGSFYPRGNTRTRTPPTSPSGFSSLATPSSSVMDGCMNQPFAGPLPSRRLSRDIEDMFECKPCNCHMEKAIFEAHVCPHAPEGNDPPSTSEASDPLSSQ</sequence>
<feature type="compositionally biased region" description="Low complexity" evidence="1">
    <location>
        <begin position="71"/>
        <end position="89"/>
    </location>
</feature>
<proteinExistence type="predicted"/>
<name>A0A0C9VVV2_SPHS4</name>
<dbReference type="EMBL" id="KN837127">
    <property type="protein sequence ID" value="KIJ42830.1"/>
    <property type="molecule type" value="Genomic_DNA"/>
</dbReference>
<evidence type="ECO:0000313" key="3">
    <source>
        <dbReference type="Proteomes" id="UP000054279"/>
    </source>
</evidence>
<dbReference type="Proteomes" id="UP000054279">
    <property type="component" value="Unassembled WGS sequence"/>
</dbReference>
<feature type="region of interest" description="Disordered" evidence="1">
    <location>
        <begin position="143"/>
        <end position="164"/>
    </location>
</feature>
<dbReference type="HOGENOM" id="CLU_1826520_0_0_1"/>
<feature type="compositionally biased region" description="Polar residues" evidence="1">
    <location>
        <begin position="151"/>
        <end position="164"/>
    </location>
</feature>
<evidence type="ECO:0000313" key="2">
    <source>
        <dbReference type="EMBL" id="KIJ42830.1"/>
    </source>
</evidence>
<accession>A0A0C9VVV2</accession>
<organism evidence="2 3">
    <name type="scientific">Sphaerobolus stellatus (strain SS14)</name>
    <dbReference type="NCBI Taxonomy" id="990650"/>
    <lineage>
        <taxon>Eukaryota</taxon>
        <taxon>Fungi</taxon>
        <taxon>Dikarya</taxon>
        <taxon>Basidiomycota</taxon>
        <taxon>Agaricomycotina</taxon>
        <taxon>Agaricomycetes</taxon>
        <taxon>Phallomycetidae</taxon>
        <taxon>Geastrales</taxon>
        <taxon>Sphaerobolaceae</taxon>
        <taxon>Sphaerobolus</taxon>
    </lineage>
</organism>
<reference evidence="2 3" key="1">
    <citation type="submission" date="2014-06" db="EMBL/GenBank/DDBJ databases">
        <title>Evolutionary Origins and Diversification of the Mycorrhizal Mutualists.</title>
        <authorList>
            <consortium name="DOE Joint Genome Institute"/>
            <consortium name="Mycorrhizal Genomics Consortium"/>
            <person name="Kohler A."/>
            <person name="Kuo A."/>
            <person name="Nagy L.G."/>
            <person name="Floudas D."/>
            <person name="Copeland A."/>
            <person name="Barry K.W."/>
            <person name="Cichocki N."/>
            <person name="Veneault-Fourrey C."/>
            <person name="LaButti K."/>
            <person name="Lindquist E.A."/>
            <person name="Lipzen A."/>
            <person name="Lundell T."/>
            <person name="Morin E."/>
            <person name="Murat C."/>
            <person name="Riley R."/>
            <person name="Ohm R."/>
            <person name="Sun H."/>
            <person name="Tunlid A."/>
            <person name="Henrissat B."/>
            <person name="Grigoriev I.V."/>
            <person name="Hibbett D.S."/>
            <person name="Martin F."/>
        </authorList>
    </citation>
    <scope>NUCLEOTIDE SEQUENCE [LARGE SCALE GENOMIC DNA]</scope>
    <source>
        <strain evidence="2 3">SS14</strain>
    </source>
</reference>